<evidence type="ECO:0000256" key="3">
    <source>
        <dbReference type="ARBA" id="ARBA00022741"/>
    </source>
</evidence>
<dbReference type="SUPFAM" id="SSF56796">
    <property type="entry name" value="Dehydroquinate synthase-like"/>
    <property type="match status" value="1"/>
</dbReference>
<evidence type="ECO:0000256" key="1">
    <source>
        <dbReference type="ARBA" id="ARBA00001911"/>
    </source>
</evidence>
<dbReference type="Gene3D" id="1.20.1090.10">
    <property type="entry name" value="Dehydroquinate synthase-like - alpha domain"/>
    <property type="match status" value="1"/>
</dbReference>
<dbReference type="AlphaFoldDB" id="A0ABD3M7C7"/>
<dbReference type="GO" id="GO:0000166">
    <property type="term" value="F:nucleotide binding"/>
    <property type="evidence" value="ECO:0007669"/>
    <property type="project" value="UniProtKB-KW"/>
</dbReference>
<keyword evidence="2" id="KW-0479">Metal-binding</keyword>
<evidence type="ECO:0000313" key="10">
    <source>
        <dbReference type="Proteomes" id="UP001530293"/>
    </source>
</evidence>
<feature type="domain" description="3-dehydroquinate synthase N-terminal" evidence="7">
    <location>
        <begin position="252"/>
        <end position="370"/>
    </location>
</feature>
<evidence type="ECO:0000256" key="6">
    <source>
        <dbReference type="SAM" id="MobiDB-lite"/>
    </source>
</evidence>
<dbReference type="GO" id="GO:0016829">
    <property type="term" value="F:lyase activity"/>
    <property type="evidence" value="ECO:0007669"/>
    <property type="project" value="UniProtKB-KW"/>
</dbReference>
<dbReference type="InterPro" id="IPR035872">
    <property type="entry name" value="EEVS-like"/>
</dbReference>
<comment type="cofactor">
    <cofactor evidence="1">
        <name>NAD(+)</name>
        <dbReference type="ChEBI" id="CHEBI:57540"/>
    </cofactor>
</comment>
<gene>
    <name evidence="9" type="ORF">ACHAWU_000796</name>
</gene>
<accession>A0ABD3M7C7</accession>
<feature type="region of interest" description="Disordered" evidence="6">
    <location>
        <begin position="64"/>
        <end position="96"/>
    </location>
</feature>
<comment type="caution">
    <text evidence="9">The sequence shown here is derived from an EMBL/GenBank/DDBJ whole genome shotgun (WGS) entry which is preliminary data.</text>
</comment>
<dbReference type="PANTHER" id="PTHR43622">
    <property type="entry name" value="3-DEHYDROQUINATE SYNTHASE"/>
    <property type="match status" value="1"/>
</dbReference>
<evidence type="ECO:0000256" key="5">
    <source>
        <dbReference type="ARBA" id="ARBA00023239"/>
    </source>
</evidence>
<name>A0ABD3M7C7_9STRA</name>
<reference evidence="9 10" key="1">
    <citation type="submission" date="2024-10" db="EMBL/GenBank/DDBJ databases">
        <title>Updated reference genomes for cyclostephanoid diatoms.</title>
        <authorList>
            <person name="Roberts W.R."/>
            <person name="Alverson A.J."/>
        </authorList>
    </citation>
    <scope>NUCLEOTIDE SEQUENCE [LARGE SCALE GENOMIC DNA]</scope>
    <source>
        <strain evidence="9 10">AJA232-27</strain>
    </source>
</reference>
<dbReference type="PANTHER" id="PTHR43622:SF3">
    <property type="entry name" value="2-EPI-5-EPI-VALIOLONE SYNTHASE"/>
    <property type="match status" value="1"/>
</dbReference>
<keyword evidence="4" id="KW-0520">NAD</keyword>
<feature type="compositionally biased region" description="Low complexity" evidence="6">
    <location>
        <begin position="81"/>
        <end position="96"/>
    </location>
</feature>
<dbReference type="Gene3D" id="3.40.50.1970">
    <property type="match status" value="1"/>
</dbReference>
<dbReference type="Pfam" id="PF24621">
    <property type="entry name" value="DHQS_C"/>
    <property type="match status" value="1"/>
</dbReference>
<dbReference type="InterPro" id="IPR056179">
    <property type="entry name" value="DHQS_C"/>
</dbReference>
<dbReference type="Pfam" id="PF01761">
    <property type="entry name" value="DHQ_synthase"/>
    <property type="match status" value="1"/>
</dbReference>
<dbReference type="InterPro" id="IPR050071">
    <property type="entry name" value="Dehydroquinate_synthase"/>
</dbReference>
<feature type="region of interest" description="Disordered" evidence="6">
    <location>
        <begin position="1"/>
        <end position="24"/>
    </location>
</feature>
<evidence type="ECO:0000256" key="4">
    <source>
        <dbReference type="ARBA" id="ARBA00023027"/>
    </source>
</evidence>
<dbReference type="Proteomes" id="UP001530293">
    <property type="component" value="Unassembled WGS sequence"/>
</dbReference>
<keyword evidence="3" id="KW-0547">Nucleotide-binding</keyword>
<keyword evidence="10" id="KW-1185">Reference proteome</keyword>
<evidence type="ECO:0000256" key="2">
    <source>
        <dbReference type="ARBA" id="ARBA00022723"/>
    </source>
</evidence>
<evidence type="ECO:0000313" key="9">
    <source>
        <dbReference type="EMBL" id="KAL3759497.1"/>
    </source>
</evidence>
<evidence type="ECO:0008006" key="11">
    <source>
        <dbReference type="Google" id="ProtNLM"/>
    </source>
</evidence>
<proteinExistence type="predicted"/>
<feature type="domain" description="3-dehydroquinate synthase C-terminal" evidence="8">
    <location>
        <begin position="372"/>
        <end position="515"/>
    </location>
</feature>
<sequence length="563" mass="62041">MTIKVTHSVSSFGVSDESKSSEHNIKMMDNLSPVVPKSIADMWKSLPPDVRAVLVESELKGDDCHTAKQPLKPRQAQRSDSCTTSPTVMTPSSSVSFSEQCSLLGSSKESDTDDDVENGVVTHEKCPLSGADFTLSPLERAPKNVFAFTKTQTTEKSEVVKTSSATITTTTKVVSTSRGWRNIFSLPISYDVNMVAHGTLFDTVNSQLLDATGVHEEGYNTRFAVVDAEVEKLYGDKIREYFVAKGIELTMCVINGGELDKRPKAVDTILDDLCAYKLRRREPFLAIGGGCVLDIAGMAACLYRRGVPFVRVPTTLLAIVDASVGVKNGVDYCCGVTDETYKNRIGSFYAPSACLLDPMFISSQDARNISNGLGEVLKLALVRSSDLFELLEAHGKTLVETRFEDEQLKQSGVTSRIIDLSIQIMLEELGPNLWEAKLDRCVDYGHTFSKLLEMVPGADIMHGEAVNIDGFFCVVLSYLRGYINIDIVHRIFNCMKSLNLPTNSSDLNLELAWQSCKDAIEHRHGEQRIPLITDIGESICVSDITEEELSRALDMMAKFDHHC</sequence>
<dbReference type="CDD" id="cd08199">
    <property type="entry name" value="EEVS"/>
    <property type="match status" value="1"/>
</dbReference>
<evidence type="ECO:0000259" key="7">
    <source>
        <dbReference type="Pfam" id="PF01761"/>
    </source>
</evidence>
<dbReference type="InterPro" id="IPR030960">
    <property type="entry name" value="DHQS/DOIS_N"/>
</dbReference>
<organism evidence="9 10">
    <name type="scientific">Discostella pseudostelligera</name>
    <dbReference type="NCBI Taxonomy" id="259834"/>
    <lineage>
        <taxon>Eukaryota</taxon>
        <taxon>Sar</taxon>
        <taxon>Stramenopiles</taxon>
        <taxon>Ochrophyta</taxon>
        <taxon>Bacillariophyta</taxon>
        <taxon>Coscinodiscophyceae</taxon>
        <taxon>Thalassiosirophycidae</taxon>
        <taxon>Stephanodiscales</taxon>
        <taxon>Stephanodiscaceae</taxon>
        <taxon>Discostella</taxon>
    </lineage>
</organism>
<feature type="compositionally biased region" description="Polar residues" evidence="6">
    <location>
        <begin position="1"/>
        <end position="13"/>
    </location>
</feature>
<dbReference type="EMBL" id="JALLBG020000200">
    <property type="protein sequence ID" value="KAL3759497.1"/>
    <property type="molecule type" value="Genomic_DNA"/>
</dbReference>
<dbReference type="GO" id="GO:0046872">
    <property type="term" value="F:metal ion binding"/>
    <property type="evidence" value="ECO:0007669"/>
    <property type="project" value="UniProtKB-KW"/>
</dbReference>
<keyword evidence="5" id="KW-0456">Lyase</keyword>
<evidence type="ECO:0000259" key="8">
    <source>
        <dbReference type="Pfam" id="PF24621"/>
    </source>
</evidence>
<protein>
    <recommendedName>
        <fullName evidence="11">3-dehydroquinate synthase domain-containing protein</fullName>
    </recommendedName>
</protein>